<evidence type="ECO:0000256" key="18">
    <source>
        <dbReference type="SAM" id="MobiDB-lite"/>
    </source>
</evidence>
<keyword evidence="21" id="KW-1185">Reference proteome</keyword>
<reference evidence="20 21" key="1">
    <citation type="submission" date="2024-06" db="EMBL/GenBank/DDBJ databases">
        <authorList>
            <person name="Pan Q."/>
            <person name="Wen M."/>
            <person name="Jouanno E."/>
            <person name="Zahm M."/>
            <person name="Klopp C."/>
            <person name="Cabau C."/>
            <person name="Louis A."/>
            <person name="Berthelot C."/>
            <person name="Parey E."/>
            <person name="Roest Crollius H."/>
            <person name="Montfort J."/>
            <person name="Robinson-Rechavi M."/>
            <person name="Bouchez O."/>
            <person name="Lampietro C."/>
            <person name="Lopez Roques C."/>
            <person name="Donnadieu C."/>
            <person name="Postlethwait J."/>
            <person name="Bobe J."/>
            <person name="Verreycken H."/>
            <person name="Guiguen Y."/>
        </authorList>
    </citation>
    <scope>NUCLEOTIDE SEQUENCE [LARGE SCALE GENOMIC DNA]</scope>
    <source>
        <strain evidence="20">Up_M1</strain>
        <tissue evidence="20">Testis</tissue>
    </source>
</reference>
<proteinExistence type="inferred from homology"/>
<keyword evidence="5" id="KW-0808">Transferase</keyword>
<evidence type="ECO:0000256" key="17">
    <source>
        <dbReference type="ARBA" id="ARBA00034329"/>
    </source>
</evidence>
<accession>A0ABD0Y7P9</accession>
<organism evidence="20 21">
    <name type="scientific">Umbra pygmaea</name>
    <name type="common">Eastern mudminnow</name>
    <dbReference type="NCBI Taxonomy" id="75934"/>
    <lineage>
        <taxon>Eukaryota</taxon>
        <taxon>Metazoa</taxon>
        <taxon>Chordata</taxon>
        <taxon>Craniata</taxon>
        <taxon>Vertebrata</taxon>
        <taxon>Euteleostomi</taxon>
        <taxon>Actinopterygii</taxon>
        <taxon>Neopterygii</taxon>
        <taxon>Teleostei</taxon>
        <taxon>Protacanthopterygii</taxon>
        <taxon>Esociformes</taxon>
        <taxon>Umbridae</taxon>
        <taxon>Umbra</taxon>
    </lineage>
</organism>
<keyword evidence="7" id="KW-0735">Signal-anchor</keyword>
<dbReference type="EMBL" id="JAGEUA010000001">
    <property type="protein sequence ID" value="KAL1021886.1"/>
    <property type="molecule type" value="Genomic_DNA"/>
</dbReference>
<evidence type="ECO:0000256" key="3">
    <source>
        <dbReference type="ARBA" id="ARBA00020782"/>
    </source>
</evidence>
<feature type="transmembrane region" description="Helical" evidence="19">
    <location>
        <begin position="15"/>
        <end position="38"/>
    </location>
</feature>
<evidence type="ECO:0000256" key="14">
    <source>
        <dbReference type="ARBA" id="ARBA00030509"/>
    </source>
</evidence>
<evidence type="ECO:0000313" key="20">
    <source>
        <dbReference type="EMBL" id="KAL1021886.1"/>
    </source>
</evidence>
<dbReference type="GO" id="GO:0032580">
    <property type="term" value="C:Golgi cisterna membrane"/>
    <property type="evidence" value="ECO:0007669"/>
    <property type="project" value="UniProtKB-SubCell"/>
</dbReference>
<dbReference type="Pfam" id="PF00777">
    <property type="entry name" value="Glyco_transf_29"/>
    <property type="match status" value="1"/>
</dbReference>
<evidence type="ECO:0000256" key="7">
    <source>
        <dbReference type="ARBA" id="ARBA00022968"/>
    </source>
</evidence>
<comment type="subcellular location">
    <subcellularLocation>
        <location evidence="1">Golgi apparatus</location>
        <location evidence="1">Golgi stack membrane</location>
        <topology evidence="1">Single-pass type II membrane protein</topology>
    </subcellularLocation>
</comment>
<evidence type="ECO:0000256" key="6">
    <source>
        <dbReference type="ARBA" id="ARBA00022692"/>
    </source>
</evidence>
<dbReference type="EC" id="2.4.3.1" evidence="17"/>
<evidence type="ECO:0000256" key="13">
    <source>
        <dbReference type="ARBA" id="ARBA00030410"/>
    </source>
</evidence>
<keyword evidence="9" id="KW-0333">Golgi apparatus</keyword>
<name>A0ABD0Y7P9_UMBPY</name>
<dbReference type="AlphaFoldDB" id="A0ABD0Y7P9"/>
<comment type="catalytic activity">
    <reaction evidence="16">
        <text>a beta-D-galactoside + CMP-N-acetyl-beta-neuraminate = an N-acetyl-alpha-neuraminyl-(2-&gt;6)-beta-D-galactosyl derivative + CMP + H(+)</text>
        <dbReference type="Rhea" id="RHEA:52104"/>
        <dbReference type="ChEBI" id="CHEBI:15378"/>
        <dbReference type="ChEBI" id="CHEBI:28034"/>
        <dbReference type="ChEBI" id="CHEBI:57812"/>
        <dbReference type="ChEBI" id="CHEBI:60377"/>
        <dbReference type="ChEBI" id="CHEBI:136398"/>
        <dbReference type="EC" id="2.4.3.1"/>
    </reaction>
</comment>
<evidence type="ECO:0000256" key="10">
    <source>
        <dbReference type="ARBA" id="ARBA00023136"/>
    </source>
</evidence>
<evidence type="ECO:0000256" key="9">
    <source>
        <dbReference type="ARBA" id="ARBA00023034"/>
    </source>
</evidence>
<evidence type="ECO:0000256" key="16">
    <source>
        <dbReference type="ARBA" id="ARBA00034249"/>
    </source>
</evidence>
<feature type="region of interest" description="Disordered" evidence="18">
    <location>
        <begin position="62"/>
        <end position="91"/>
    </location>
</feature>
<comment type="caution">
    <text evidence="20">The sequence shown here is derived from an EMBL/GenBank/DDBJ whole genome shotgun (WGS) entry which is preliminary data.</text>
</comment>
<evidence type="ECO:0000313" key="21">
    <source>
        <dbReference type="Proteomes" id="UP001557470"/>
    </source>
</evidence>
<comment type="similarity">
    <text evidence="2">Belongs to the glycosyltransferase 29 family.</text>
</comment>
<evidence type="ECO:0000256" key="4">
    <source>
        <dbReference type="ARBA" id="ARBA00022676"/>
    </source>
</evidence>
<keyword evidence="12" id="KW-0325">Glycoprotein</keyword>
<dbReference type="Proteomes" id="UP001557470">
    <property type="component" value="Unassembled WGS sequence"/>
</dbReference>
<evidence type="ECO:0000256" key="8">
    <source>
        <dbReference type="ARBA" id="ARBA00022989"/>
    </source>
</evidence>
<keyword evidence="11" id="KW-1015">Disulfide bond</keyword>
<protein>
    <recommendedName>
        <fullName evidence="3">Beta-galactoside alpha-2,6-sialyltransferase 2</fullName>
        <ecNumber evidence="17">2.4.3.1</ecNumber>
    </recommendedName>
    <alternativeName>
        <fullName evidence="14">CMP-N-acetylneuraminate-beta-galactosamide-alpha-2,6-sialyltransferase 2</fullName>
    </alternativeName>
    <alternativeName>
        <fullName evidence="13">ST6Gal II</fullName>
    </alternativeName>
    <alternativeName>
        <fullName evidence="15">Sialyltransferase 2</fullName>
    </alternativeName>
</protein>
<dbReference type="InterPro" id="IPR038578">
    <property type="entry name" value="GT29-like_sf"/>
</dbReference>
<dbReference type="GO" id="GO:0003835">
    <property type="term" value="F:beta-galactoside alpha-2,6-sialyltransferase activity"/>
    <property type="evidence" value="ECO:0007669"/>
    <property type="project" value="UniProtKB-EC"/>
</dbReference>
<keyword evidence="6 19" id="KW-0812">Transmembrane</keyword>
<dbReference type="PANTHER" id="PTHR46059:SF3">
    <property type="entry name" value="BETA-GALACTOSIDE ALPHA-2,6-SIALYLTRANSFERASE 2"/>
    <property type="match status" value="1"/>
</dbReference>
<evidence type="ECO:0000256" key="12">
    <source>
        <dbReference type="ARBA" id="ARBA00023180"/>
    </source>
</evidence>
<feature type="compositionally biased region" description="Low complexity" evidence="18">
    <location>
        <begin position="71"/>
        <end position="88"/>
    </location>
</feature>
<evidence type="ECO:0000256" key="15">
    <source>
        <dbReference type="ARBA" id="ARBA00032076"/>
    </source>
</evidence>
<keyword evidence="8 19" id="KW-1133">Transmembrane helix</keyword>
<dbReference type="InterPro" id="IPR001675">
    <property type="entry name" value="Glyco_trans_29"/>
</dbReference>
<keyword evidence="4" id="KW-0328">Glycosyltransferase</keyword>
<dbReference type="PANTHER" id="PTHR46059">
    <property type="entry name" value="BETA-GALACTOSIDE ALPHA-2,6-SIALYLTRANSFERASE"/>
    <property type="match status" value="1"/>
</dbReference>
<keyword evidence="10 19" id="KW-0472">Membrane</keyword>
<evidence type="ECO:0000256" key="2">
    <source>
        <dbReference type="ARBA" id="ARBA00006003"/>
    </source>
</evidence>
<sequence>MTHRSSSMTPTRKQWGRLVLVAMLAWLLIFLALLYHFLDLRAMEPRLASSLMHTETRRLASIQGSQRGIRASSLEAPSPSSAPKHAPSLSRGDAIRVETLPAEQDPSTKDAQSAVGGVVWREVSERKDGFDQKMDERKQRERQRLRGAVFRMYQRGLAVGDKRGRYYQRDHKKDYYSSSQSKAVVQQLWTGDVSVTLLVPRLQKSVRNWVNLNKHHVAYRGLRRGTQNGRDVLCELKEKARLKTIDGTEQPFSELGWDRLVPAQPLEQLSGPVTQFKSCAVVSSAGAMLHSSLGREIDSHEAVLRFNSAPTQGYENDVGNKTTIRIINSQIPALPRYHFNTSSLYKGISLVAWGPCTILCRPAKVVQEPRL</sequence>
<evidence type="ECO:0000256" key="11">
    <source>
        <dbReference type="ARBA" id="ARBA00023157"/>
    </source>
</evidence>
<gene>
    <name evidence="20" type="ORF">UPYG_G00019310</name>
</gene>
<evidence type="ECO:0000256" key="5">
    <source>
        <dbReference type="ARBA" id="ARBA00022679"/>
    </source>
</evidence>
<evidence type="ECO:0000256" key="19">
    <source>
        <dbReference type="SAM" id="Phobius"/>
    </source>
</evidence>
<evidence type="ECO:0000256" key="1">
    <source>
        <dbReference type="ARBA" id="ARBA00004447"/>
    </source>
</evidence>
<dbReference type="Gene3D" id="3.90.1480.20">
    <property type="entry name" value="Glycosyl transferase family 29"/>
    <property type="match status" value="1"/>
</dbReference>